<proteinExistence type="predicted"/>
<sequence length="189" mass="20189">MALRRNGAELTGALYVGQQFEVVISVDNTDAFANVLIESCAANDTKTIPTTYPIFDNGCPTSESKTFVGEQVGSQNNKSITIKAFKFRDSQTLGIVCNVRLCKEGDNTCAAPENCASVRLDSQGKRKKRDADDKSEETLSAVVTVLIPGETVTVTDDNTNASATIGTCFAQTSIVSLVAILGALMHTLW</sequence>
<dbReference type="Gene3D" id="2.60.40.4100">
    <property type="entry name" value="Zona pellucida, ZP-C domain"/>
    <property type="match status" value="1"/>
</dbReference>
<reference evidence="4" key="2">
    <citation type="submission" date="2020-11" db="EMBL/GenBank/DDBJ databases">
        <authorList>
            <person name="McCartney M.A."/>
            <person name="Auch B."/>
            <person name="Kono T."/>
            <person name="Mallez S."/>
            <person name="Becker A."/>
            <person name="Gohl D.M."/>
            <person name="Silverstein K.A.T."/>
            <person name="Koren S."/>
            <person name="Bechman K.B."/>
            <person name="Herman A."/>
            <person name="Abrahante J.E."/>
            <person name="Garbe J."/>
        </authorList>
    </citation>
    <scope>NUCLEOTIDE SEQUENCE</scope>
    <source>
        <strain evidence="4">Duluth1</strain>
        <tissue evidence="4">Whole animal</tissue>
    </source>
</reference>
<dbReference type="InterPro" id="IPR055355">
    <property type="entry name" value="ZP-C"/>
</dbReference>
<dbReference type="EMBL" id="JAIWYP010000002">
    <property type="protein sequence ID" value="KAH3868667.1"/>
    <property type="molecule type" value="Genomic_DNA"/>
</dbReference>
<keyword evidence="1" id="KW-0732">Signal</keyword>
<evidence type="ECO:0000313" key="4">
    <source>
        <dbReference type="EMBL" id="KAH3868667.1"/>
    </source>
</evidence>
<dbReference type="Proteomes" id="UP000828390">
    <property type="component" value="Unassembled WGS sequence"/>
</dbReference>
<keyword evidence="2" id="KW-1015">Disulfide bond</keyword>
<organism evidence="4 5">
    <name type="scientific">Dreissena polymorpha</name>
    <name type="common">Zebra mussel</name>
    <name type="synonym">Mytilus polymorpha</name>
    <dbReference type="NCBI Taxonomy" id="45954"/>
    <lineage>
        <taxon>Eukaryota</taxon>
        <taxon>Metazoa</taxon>
        <taxon>Spiralia</taxon>
        <taxon>Lophotrochozoa</taxon>
        <taxon>Mollusca</taxon>
        <taxon>Bivalvia</taxon>
        <taxon>Autobranchia</taxon>
        <taxon>Heteroconchia</taxon>
        <taxon>Euheterodonta</taxon>
        <taxon>Imparidentia</taxon>
        <taxon>Neoheterodontei</taxon>
        <taxon>Myida</taxon>
        <taxon>Dreissenoidea</taxon>
        <taxon>Dreissenidae</taxon>
        <taxon>Dreissena</taxon>
    </lineage>
</organism>
<dbReference type="PANTHER" id="PTHR14002">
    <property type="entry name" value="ENDOGLIN/TGF-BETA RECEPTOR TYPE III"/>
    <property type="match status" value="1"/>
</dbReference>
<dbReference type="Pfam" id="PF00100">
    <property type="entry name" value="Zona_pellucida"/>
    <property type="match status" value="1"/>
</dbReference>
<dbReference type="AlphaFoldDB" id="A0A9D4RJG1"/>
<evidence type="ECO:0000259" key="3">
    <source>
        <dbReference type="PROSITE" id="PS51034"/>
    </source>
</evidence>
<evidence type="ECO:0000313" key="5">
    <source>
        <dbReference type="Proteomes" id="UP000828390"/>
    </source>
</evidence>
<protein>
    <recommendedName>
        <fullName evidence="3">ZP domain-containing protein</fullName>
    </recommendedName>
</protein>
<accession>A0A9D4RJG1</accession>
<dbReference type="PANTHER" id="PTHR14002:SF43">
    <property type="entry name" value="DELTA-LIKE PROTEIN"/>
    <property type="match status" value="1"/>
</dbReference>
<evidence type="ECO:0000256" key="2">
    <source>
        <dbReference type="ARBA" id="ARBA00023157"/>
    </source>
</evidence>
<feature type="domain" description="ZP" evidence="3">
    <location>
        <begin position="1"/>
        <end position="122"/>
    </location>
</feature>
<dbReference type="PROSITE" id="PS51034">
    <property type="entry name" value="ZP_2"/>
    <property type="match status" value="1"/>
</dbReference>
<gene>
    <name evidence="4" type="ORF">DPMN_031818</name>
</gene>
<dbReference type="InterPro" id="IPR042235">
    <property type="entry name" value="ZP-C_dom"/>
</dbReference>
<dbReference type="InterPro" id="IPR001507">
    <property type="entry name" value="ZP_dom"/>
</dbReference>
<keyword evidence="5" id="KW-1185">Reference proteome</keyword>
<comment type="caution">
    <text evidence="4">The sequence shown here is derived from an EMBL/GenBank/DDBJ whole genome shotgun (WGS) entry which is preliminary data.</text>
</comment>
<name>A0A9D4RJG1_DREPO</name>
<reference evidence="4" key="1">
    <citation type="journal article" date="2019" name="bioRxiv">
        <title>The Genome of the Zebra Mussel, Dreissena polymorpha: A Resource for Invasive Species Research.</title>
        <authorList>
            <person name="McCartney M.A."/>
            <person name="Auch B."/>
            <person name="Kono T."/>
            <person name="Mallez S."/>
            <person name="Zhang Y."/>
            <person name="Obille A."/>
            <person name="Becker A."/>
            <person name="Abrahante J.E."/>
            <person name="Garbe J."/>
            <person name="Badalamenti J.P."/>
            <person name="Herman A."/>
            <person name="Mangelson H."/>
            <person name="Liachko I."/>
            <person name="Sullivan S."/>
            <person name="Sone E.D."/>
            <person name="Koren S."/>
            <person name="Silverstein K.A.T."/>
            <person name="Beckman K.B."/>
            <person name="Gohl D.M."/>
        </authorList>
    </citation>
    <scope>NUCLEOTIDE SEQUENCE</scope>
    <source>
        <strain evidence="4">Duluth1</strain>
        <tissue evidence="4">Whole animal</tissue>
    </source>
</reference>
<evidence type="ECO:0000256" key="1">
    <source>
        <dbReference type="ARBA" id="ARBA00022729"/>
    </source>
</evidence>